<keyword evidence="2" id="KW-1185">Reference proteome</keyword>
<proteinExistence type="predicted"/>
<dbReference type="EMBL" id="CP182909">
    <property type="protein sequence ID" value="XPM65590.1"/>
    <property type="molecule type" value="Genomic_DNA"/>
</dbReference>
<reference evidence="1 2" key="1">
    <citation type="journal article" date="2016" name="Genome Announc.">
        <title>Draft Genome Sequence of the Thermotolerant Cyanobacterium Desertifilum sp. IPPAS B-1220.</title>
        <authorList>
            <person name="Mironov K.S."/>
            <person name="Sinetova M.A."/>
            <person name="Bolatkhan K."/>
            <person name="Zayadan B.K."/>
            <person name="Ustinova V.V."/>
            <person name="Kupriyanova E.V."/>
            <person name="Skrypnik A.N."/>
            <person name="Gogoleva N.E."/>
            <person name="Gogolev Y.V."/>
            <person name="Los D.A."/>
        </authorList>
    </citation>
    <scope>NUCLEOTIDE SEQUENCE [LARGE SCALE GENOMIC DNA]</scope>
    <source>
        <strain evidence="1 2">IPPAS B-1220</strain>
    </source>
</reference>
<name>A0ACD5GXD0_9CYAN</name>
<sequence>MCCLGIFIRYEAIALSSLALVHNARNTLLDAGMTLSLLFGLAGVAQGWAWLDPLLAIILLGLVVASVIRLLNYQLPLLVGHIAIAPEVLAKMACAVEGVTYCDSIQSWGVVGRGVFVRLRLVLQPEFLAVSNVIAERLEKTIRDRYDSVWMLIYIDTTH</sequence>
<accession>A0ACD5GXD0</accession>
<gene>
    <name evidence="1" type="ORF">BH720_008065</name>
</gene>
<evidence type="ECO:0000313" key="1">
    <source>
        <dbReference type="EMBL" id="XPM65590.1"/>
    </source>
</evidence>
<evidence type="ECO:0000313" key="2">
    <source>
        <dbReference type="Proteomes" id="UP000095472"/>
    </source>
</evidence>
<dbReference type="Proteomes" id="UP000095472">
    <property type="component" value="Chromosome"/>
</dbReference>
<organism evidence="1 2">
    <name type="scientific">Desertifilum tharense IPPAS B-1220</name>
    <dbReference type="NCBI Taxonomy" id="1781255"/>
    <lineage>
        <taxon>Bacteria</taxon>
        <taxon>Bacillati</taxon>
        <taxon>Cyanobacteriota</taxon>
        <taxon>Cyanophyceae</taxon>
        <taxon>Desertifilales</taxon>
        <taxon>Desertifilaceae</taxon>
        <taxon>Desertifilum</taxon>
    </lineage>
</organism>
<protein>
    <submittedName>
        <fullName evidence="1">Uncharacterized protein</fullName>
    </submittedName>
</protein>